<organism evidence="1 2">
    <name type="scientific">Paenibacillus graminis</name>
    <dbReference type="NCBI Taxonomy" id="189425"/>
    <lineage>
        <taxon>Bacteria</taxon>
        <taxon>Bacillati</taxon>
        <taxon>Bacillota</taxon>
        <taxon>Bacilli</taxon>
        <taxon>Bacillales</taxon>
        <taxon>Paenibacillaceae</taxon>
        <taxon>Paenibacillus</taxon>
    </lineage>
</organism>
<sequence length="69" mass="7957">MRLQGEMLPPRVVWAPFVVQGRTGPPWFDQRQAQVEKVNLIRSILLPRKRKLEKGLLIQPICPLTGKIN</sequence>
<evidence type="ECO:0000313" key="1">
    <source>
        <dbReference type="EMBL" id="AIQ70115.1"/>
    </source>
</evidence>
<protein>
    <submittedName>
        <fullName evidence="1">Uncharacterized protein</fullName>
    </submittedName>
</protein>
<dbReference type="Proteomes" id="UP000029500">
    <property type="component" value="Chromosome"/>
</dbReference>
<reference evidence="1 2" key="1">
    <citation type="submission" date="2014-08" db="EMBL/GenBank/DDBJ databases">
        <title>Comparative genomics of the Paenibacillus odorifer group.</title>
        <authorList>
            <person name="den Bakker H.C."/>
            <person name="Tsai Y.-C."/>
            <person name="Martin N."/>
            <person name="Korlach J."/>
            <person name="Wiedmann M."/>
        </authorList>
    </citation>
    <scope>NUCLEOTIDE SEQUENCE [LARGE SCALE GENOMIC DNA]</scope>
    <source>
        <strain evidence="1 2">DSM 15220</strain>
    </source>
</reference>
<name>A0A089MCL6_9BACL</name>
<keyword evidence="2" id="KW-1185">Reference proteome</keyword>
<gene>
    <name evidence="1" type="ORF">PGRAT_22540</name>
</gene>
<dbReference type="KEGG" id="pgm:PGRAT_22540"/>
<dbReference type="HOGENOM" id="CLU_2771951_0_0_9"/>
<proteinExistence type="predicted"/>
<evidence type="ECO:0000313" key="2">
    <source>
        <dbReference type="Proteomes" id="UP000029500"/>
    </source>
</evidence>
<dbReference type="AlphaFoldDB" id="A0A089MCL6"/>
<accession>A0A089MCL6</accession>
<dbReference type="EMBL" id="CP009287">
    <property type="protein sequence ID" value="AIQ70115.1"/>
    <property type="molecule type" value="Genomic_DNA"/>
</dbReference>